<evidence type="ECO:0000313" key="1">
    <source>
        <dbReference type="EMBL" id="MBB6499047.1"/>
    </source>
</evidence>
<protein>
    <submittedName>
        <fullName evidence="1">Uncharacterized protein</fullName>
    </submittedName>
</protein>
<reference evidence="1 2" key="1">
    <citation type="submission" date="2020-08" db="EMBL/GenBank/DDBJ databases">
        <title>Genomic Encyclopedia of Type Strains, Phase IV (KMG-V): Genome sequencing to study the core and pangenomes of soil and plant-associated prokaryotes.</title>
        <authorList>
            <person name="Whitman W."/>
        </authorList>
    </citation>
    <scope>NUCLEOTIDE SEQUENCE [LARGE SCALE GENOMIC DNA]</scope>
    <source>
        <strain evidence="1 2">M2T3</strain>
    </source>
</reference>
<comment type="caution">
    <text evidence="1">The sequence shown here is derived from an EMBL/GenBank/DDBJ whole genome shotgun (WGS) entry which is preliminary data.</text>
</comment>
<organism evidence="1 2">
    <name type="scientific">Pedobacter cryoconitis</name>
    <dbReference type="NCBI Taxonomy" id="188932"/>
    <lineage>
        <taxon>Bacteria</taxon>
        <taxon>Pseudomonadati</taxon>
        <taxon>Bacteroidota</taxon>
        <taxon>Sphingobacteriia</taxon>
        <taxon>Sphingobacteriales</taxon>
        <taxon>Sphingobacteriaceae</taxon>
        <taxon>Pedobacter</taxon>
    </lineage>
</organism>
<sequence>MTKEQLKTELTKKELIKPNSTEERLVLEVATLCEAFSPQSCSMARATGDIGSDNDILF</sequence>
<dbReference type="RefSeq" id="WP_184623727.1">
    <property type="nucleotide sequence ID" value="NZ_JACHCC010000003.1"/>
</dbReference>
<name>A0A7X0J3D9_9SPHI</name>
<gene>
    <name evidence="1" type="ORF">HDF25_001188</name>
</gene>
<dbReference type="AlphaFoldDB" id="A0A7X0J3D9"/>
<proteinExistence type="predicted"/>
<evidence type="ECO:0000313" key="2">
    <source>
        <dbReference type="Proteomes" id="UP000521017"/>
    </source>
</evidence>
<dbReference type="EMBL" id="JACHCC010000003">
    <property type="protein sequence ID" value="MBB6499047.1"/>
    <property type="molecule type" value="Genomic_DNA"/>
</dbReference>
<dbReference type="Proteomes" id="UP000521017">
    <property type="component" value="Unassembled WGS sequence"/>
</dbReference>
<accession>A0A7X0J3D9</accession>